<evidence type="ECO:0000313" key="1">
    <source>
        <dbReference type="EMBL" id="KTC68081.1"/>
    </source>
</evidence>
<evidence type="ECO:0000313" key="3">
    <source>
        <dbReference type="Proteomes" id="UP000054735"/>
    </source>
</evidence>
<organism evidence="2 4">
    <name type="scientific">Legionella birminghamensis</name>
    <dbReference type="NCBI Taxonomy" id="28083"/>
    <lineage>
        <taxon>Bacteria</taxon>
        <taxon>Pseudomonadati</taxon>
        <taxon>Pseudomonadota</taxon>
        <taxon>Gammaproteobacteria</taxon>
        <taxon>Legionellales</taxon>
        <taxon>Legionellaceae</taxon>
        <taxon>Legionella</taxon>
    </lineage>
</organism>
<dbReference type="OrthoDB" id="248333at2"/>
<accession>A0A378I7R1</accession>
<dbReference type="InterPro" id="IPR024524">
    <property type="entry name" value="DUF3800"/>
</dbReference>
<keyword evidence="3" id="KW-1185">Reference proteome</keyword>
<dbReference type="AlphaFoldDB" id="A0A378I7R1"/>
<evidence type="ECO:0000313" key="2">
    <source>
        <dbReference type="EMBL" id="STX31209.1"/>
    </source>
</evidence>
<reference evidence="1 3" key="1">
    <citation type="submission" date="2015-11" db="EMBL/GenBank/DDBJ databases">
        <title>Genomic analysis of 38 Legionella species identifies large and diverse effector repertoires.</title>
        <authorList>
            <person name="Burstein D."/>
            <person name="Amaro F."/>
            <person name="Zusman T."/>
            <person name="Lifshitz Z."/>
            <person name="Cohen O."/>
            <person name="Gilbert J.A."/>
            <person name="Pupko T."/>
            <person name="Shuman H.A."/>
            <person name="Segal G."/>
        </authorList>
    </citation>
    <scope>NUCLEOTIDE SEQUENCE [LARGE SCALE GENOMIC DNA]</scope>
    <source>
        <strain evidence="1 3">CDC#1407-AL-14</strain>
    </source>
</reference>
<dbReference type="Proteomes" id="UP000054735">
    <property type="component" value="Unassembled WGS sequence"/>
</dbReference>
<proteinExistence type="predicted"/>
<sequence>MEFLLSKEIIIYCDESNISGRFFSHFYGGALVNSKDLEYVNERLIQKKMQLNLHGEIKWSKITENYLNKYIEFINLLFELIANGHIKIRIMFTQNRHIAQKLSEYHREHEYFLLYYQFIKHSFGLMYLNLQQPMTHVRLYFDKIPDTKEKAMMFKSFLLNLNHNKQIKKNGLIFTPENITDVHSDDHVILQSVDIILGAMQFRLNDHHKDKPEGQRKRGKRTIAKEKAYKHINSHIRKIDLARKNQTPC</sequence>
<dbReference type="Pfam" id="PF12686">
    <property type="entry name" value="DUF3800"/>
    <property type="match status" value="1"/>
</dbReference>
<evidence type="ECO:0000313" key="4">
    <source>
        <dbReference type="Proteomes" id="UP000255066"/>
    </source>
</evidence>
<reference evidence="2 4" key="2">
    <citation type="submission" date="2018-06" db="EMBL/GenBank/DDBJ databases">
        <authorList>
            <consortium name="Pathogen Informatics"/>
            <person name="Doyle S."/>
        </authorList>
    </citation>
    <scope>NUCLEOTIDE SEQUENCE [LARGE SCALE GENOMIC DNA]</scope>
    <source>
        <strain evidence="2 4">NCTC12437</strain>
    </source>
</reference>
<dbReference type="EMBL" id="LNXT01000048">
    <property type="protein sequence ID" value="KTC68081.1"/>
    <property type="molecule type" value="Genomic_DNA"/>
</dbReference>
<gene>
    <name evidence="1" type="ORF">Lbir_2683</name>
    <name evidence="2" type="ORF">NCTC12437_00979</name>
</gene>
<dbReference type="EMBL" id="UGNW01000001">
    <property type="protein sequence ID" value="STX31209.1"/>
    <property type="molecule type" value="Genomic_DNA"/>
</dbReference>
<dbReference type="Proteomes" id="UP000255066">
    <property type="component" value="Unassembled WGS sequence"/>
</dbReference>
<protein>
    <submittedName>
        <fullName evidence="2">Protein of uncharacterized function (DUF3800)</fullName>
    </submittedName>
</protein>
<name>A0A378I7R1_9GAMM</name>